<dbReference type="InterPro" id="IPR024191">
    <property type="entry name" value="Peptidase_M61"/>
</dbReference>
<dbReference type="SUPFAM" id="SSF55486">
    <property type="entry name" value="Metalloproteases ('zincins'), catalytic domain"/>
    <property type="match status" value="1"/>
</dbReference>
<dbReference type="AlphaFoldDB" id="A0A1T0CM65"/>
<dbReference type="Proteomes" id="UP000190683">
    <property type="component" value="Unassembled WGS sequence"/>
</dbReference>
<reference evidence="2 3" key="1">
    <citation type="submission" date="2017-02" db="EMBL/GenBank/DDBJ databases">
        <title>Draft genome sequence of Moraxella porci CCUG 54912T type strain.</title>
        <authorList>
            <person name="Salva-Serra F."/>
            <person name="Engstrom-Jakobsson H."/>
            <person name="Thorell K."/>
            <person name="Jaen-Luchoro D."/>
            <person name="Gonzales-Siles L."/>
            <person name="Karlsson R."/>
            <person name="Yazdan S."/>
            <person name="Boulund F."/>
            <person name="Johnning A."/>
            <person name="Engstrand L."/>
            <person name="Kristiansson E."/>
            <person name="Moore E."/>
        </authorList>
    </citation>
    <scope>NUCLEOTIDE SEQUENCE [LARGE SCALE GENOMIC DNA]</scope>
    <source>
        <strain evidence="2 3">CCUG 54912</strain>
    </source>
</reference>
<dbReference type="Gene3D" id="2.60.40.3650">
    <property type="match status" value="1"/>
</dbReference>
<sequence length="591" mass="66590">MSTRYHIDFKRYYDHLCDVRMQFVADMDAPSLSMVTWIAGSFLIREFAKNITKVIYTIDGVDYRATKSDKHTFRLDHAKSGDAVSVQYEVYCYDLSVRTAFVDSQRIFGNFSSLLLLINHDKYAAAHVSLHIPTAFIHQHPDCTIACGLSHTLTKHSDGWVYDLAPLPAFDYLDYPFEIGTQDVFDFEVTDRDGQVISHRSFIAGRHQADLGRLQNDLQKICQAYVDWLGSTPFADYTFMTMVTGNDYGGLEHINSTALVSPRTDLPSIAEPAMPSSDYQRYLGLCSHEYFHAWWVKTVKPDVMMDNPLIDEAYTPLLWVFEGFTSYIDDLMLLRSGVIDQKNYLNLLTAQINRYLQTDGKAHQSVAESSFDTWIKLYRADENTANQGISYYNKGALVAWLLDVTLLELTDGKYRLFDAIKTFYDRSKAKPYALTTQSLGEVIGQLIGDDAWQSFYQQYVIGTTPLPIRETLAKFGVSSQTAHQTKPWGMTLDEKSSGLKIKHLHRDSQASLAGLSFGDVIIAINGLKASNAVLNRQIAHQQATGQAVQVHAFRRDELMVFDVPAVSDAIPATTHEQLSLAGDGGQWLNFG</sequence>
<evidence type="ECO:0000313" key="3">
    <source>
        <dbReference type="Proteomes" id="UP000190683"/>
    </source>
</evidence>
<comment type="caution">
    <text evidence="2">The sequence shown here is derived from an EMBL/GenBank/DDBJ whole genome shotgun (WGS) entry which is preliminary data.</text>
</comment>
<evidence type="ECO:0000259" key="1">
    <source>
        <dbReference type="PROSITE" id="PS50106"/>
    </source>
</evidence>
<dbReference type="InterPro" id="IPR027268">
    <property type="entry name" value="Peptidase_M4/M1_CTD_sf"/>
</dbReference>
<name>A0A1T0CM65_9GAMM</name>
<keyword evidence="3" id="KW-1185">Reference proteome</keyword>
<dbReference type="Gene3D" id="1.10.390.10">
    <property type="entry name" value="Neutral Protease Domain 2"/>
    <property type="match status" value="1"/>
</dbReference>
<dbReference type="InterPro" id="IPR007963">
    <property type="entry name" value="Peptidase_M61_catalytic"/>
</dbReference>
<dbReference type="STRING" id="573983.B0681_09585"/>
<feature type="domain" description="PDZ" evidence="1">
    <location>
        <begin position="476"/>
        <end position="556"/>
    </location>
</feature>
<dbReference type="SMART" id="SM00228">
    <property type="entry name" value="PDZ"/>
    <property type="match status" value="1"/>
</dbReference>
<dbReference type="PIRSF" id="PIRSF016493">
    <property type="entry name" value="Glycyl_aminpptds"/>
    <property type="match status" value="1"/>
</dbReference>
<dbReference type="Pfam" id="PF00595">
    <property type="entry name" value="PDZ"/>
    <property type="match status" value="1"/>
</dbReference>
<protein>
    <submittedName>
        <fullName evidence="2">Peptidase M61</fullName>
    </submittedName>
</protein>
<dbReference type="InterPro" id="IPR001478">
    <property type="entry name" value="PDZ"/>
</dbReference>
<gene>
    <name evidence="2" type="ORF">B0681_09585</name>
</gene>
<proteinExistence type="predicted"/>
<dbReference type="RefSeq" id="WP_078318506.1">
    <property type="nucleotide sequence ID" value="NZ_MUYV01000014.1"/>
</dbReference>
<dbReference type="PROSITE" id="PS50106">
    <property type="entry name" value="PDZ"/>
    <property type="match status" value="1"/>
</dbReference>
<dbReference type="InterPro" id="IPR040756">
    <property type="entry name" value="Peptidase_M61_N"/>
</dbReference>
<accession>A0A1T0CM65</accession>
<dbReference type="Pfam" id="PF05299">
    <property type="entry name" value="Peptidase_M61"/>
    <property type="match status" value="1"/>
</dbReference>
<dbReference type="EMBL" id="MUYV01000014">
    <property type="protein sequence ID" value="OOS23437.1"/>
    <property type="molecule type" value="Genomic_DNA"/>
</dbReference>
<dbReference type="SUPFAM" id="SSF50156">
    <property type="entry name" value="PDZ domain-like"/>
    <property type="match status" value="1"/>
</dbReference>
<organism evidence="2 3">
    <name type="scientific">Moraxella porci DSM 25326</name>
    <dbReference type="NCBI Taxonomy" id="573983"/>
    <lineage>
        <taxon>Bacteria</taxon>
        <taxon>Pseudomonadati</taxon>
        <taxon>Pseudomonadota</taxon>
        <taxon>Gammaproteobacteria</taxon>
        <taxon>Moraxellales</taxon>
        <taxon>Moraxellaceae</taxon>
        <taxon>Moraxella</taxon>
    </lineage>
</organism>
<dbReference type="Gene3D" id="2.30.42.10">
    <property type="match status" value="1"/>
</dbReference>
<dbReference type="InterPro" id="IPR036034">
    <property type="entry name" value="PDZ_sf"/>
</dbReference>
<evidence type="ECO:0000313" key="2">
    <source>
        <dbReference type="EMBL" id="OOS23437.1"/>
    </source>
</evidence>
<dbReference type="Pfam" id="PF17899">
    <property type="entry name" value="Peptidase_M61_N"/>
    <property type="match status" value="1"/>
</dbReference>